<dbReference type="EMBL" id="BJWL01000021">
    <property type="protein sequence ID" value="GFZ10353.1"/>
    <property type="molecule type" value="Genomic_DNA"/>
</dbReference>
<dbReference type="InterPro" id="IPR045843">
    <property type="entry name" value="IND-like"/>
</dbReference>
<dbReference type="Gene3D" id="4.10.280.10">
    <property type="entry name" value="Helix-loop-helix DNA-binding domain"/>
    <property type="match status" value="1"/>
</dbReference>
<dbReference type="PROSITE" id="PS50888">
    <property type="entry name" value="BHLH"/>
    <property type="match status" value="1"/>
</dbReference>
<dbReference type="AlphaFoldDB" id="A0A7J0GHQ8"/>
<feature type="region of interest" description="Disordered" evidence="6">
    <location>
        <begin position="242"/>
        <end position="269"/>
    </location>
</feature>
<evidence type="ECO:0000313" key="8">
    <source>
        <dbReference type="EMBL" id="GFZ10353.1"/>
    </source>
</evidence>
<dbReference type="GO" id="GO:0046983">
    <property type="term" value="F:protein dimerization activity"/>
    <property type="evidence" value="ECO:0007669"/>
    <property type="project" value="InterPro"/>
</dbReference>
<dbReference type="GO" id="GO:0005634">
    <property type="term" value="C:nucleus"/>
    <property type="evidence" value="ECO:0007669"/>
    <property type="project" value="UniProtKB-SubCell"/>
</dbReference>
<dbReference type="PANTHER" id="PTHR16223:SF56">
    <property type="entry name" value="TRANSCRIPTION FACTOR BHLH110"/>
    <property type="match status" value="1"/>
</dbReference>
<comment type="caution">
    <text evidence="8">The sequence shown here is derived from an EMBL/GenBank/DDBJ whole genome shotgun (WGS) entry which is preliminary data.</text>
</comment>
<dbReference type="SUPFAM" id="SSF47459">
    <property type="entry name" value="HLH, helix-loop-helix DNA-binding domain"/>
    <property type="match status" value="1"/>
</dbReference>
<evidence type="ECO:0000313" key="9">
    <source>
        <dbReference type="Proteomes" id="UP000585474"/>
    </source>
</evidence>
<keyword evidence="5" id="KW-0539">Nucleus</keyword>
<keyword evidence="2" id="KW-0805">Transcription regulation</keyword>
<dbReference type="CDD" id="cd11393">
    <property type="entry name" value="bHLH_AtbHLH_like"/>
    <property type="match status" value="1"/>
</dbReference>
<organism evidence="8 9">
    <name type="scientific">Actinidia rufa</name>
    <dbReference type="NCBI Taxonomy" id="165716"/>
    <lineage>
        <taxon>Eukaryota</taxon>
        <taxon>Viridiplantae</taxon>
        <taxon>Streptophyta</taxon>
        <taxon>Embryophyta</taxon>
        <taxon>Tracheophyta</taxon>
        <taxon>Spermatophyta</taxon>
        <taxon>Magnoliopsida</taxon>
        <taxon>eudicotyledons</taxon>
        <taxon>Gunneridae</taxon>
        <taxon>Pentapetalae</taxon>
        <taxon>asterids</taxon>
        <taxon>Ericales</taxon>
        <taxon>Actinidiaceae</taxon>
        <taxon>Actinidia</taxon>
    </lineage>
</organism>
<keyword evidence="9" id="KW-1185">Reference proteome</keyword>
<dbReference type="GO" id="GO:0000981">
    <property type="term" value="F:DNA-binding transcription factor activity, RNA polymerase II-specific"/>
    <property type="evidence" value="ECO:0007669"/>
    <property type="project" value="TreeGrafter"/>
</dbReference>
<keyword evidence="4" id="KW-0804">Transcription</keyword>
<reference evidence="8 9" key="1">
    <citation type="submission" date="2019-07" db="EMBL/GenBank/DDBJ databases">
        <title>De Novo Assembly of kiwifruit Actinidia rufa.</title>
        <authorList>
            <person name="Sugita-Konishi S."/>
            <person name="Sato K."/>
            <person name="Mori E."/>
            <person name="Abe Y."/>
            <person name="Kisaki G."/>
            <person name="Hamano K."/>
            <person name="Suezawa K."/>
            <person name="Otani M."/>
            <person name="Fukuda T."/>
            <person name="Manabe T."/>
            <person name="Gomi K."/>
            <person name="Tabuchi M."/>
            <person name="Akimitsu K."/>
            <person name="Kataoka I."/>
        </authorList>
    </citation>
    <scope>NUCLEOTIDE SEQUENCE [LARGE SCALE GENOMIC DNA]</scope>
    <source>
        <strain evidence="9">cv. Fuchu</strain>
    </source>
</reference>
<evidence type="ECO:0000256" key="5">
    <source>
        <dbReference type="ARBA" id="ARBA00023242"/>
    </source>
</evidence>
<dbReference type="InterPro" id="IPR036638">
    <property type="entry name" value="HLH_DNA-bd_sf"/>
</dbReference>
<keyword evidence="3 8" id="KW-0238">DNA-binding</keyword>
<dbReference type="InterPro" id="IPR011598">
    <property type="entry name" value="bHLH_dom"/>
</dbReference>
<proteinExistence type="predicted"/>
<evidence type="ECO:0000256" key="2">
    <source>
        <dbReference type="ARBA" id="ARBA00023015"/>
    </source>
</evidence>
<protein>
    <submittedName>
        <fullName evidence="8">Basic helix-loop-helix (BHLH) DNA-binding superfamily protein</fullName>
    </submittedName>
</protein>
<evidence type="ECO:0000256" key="1">
    <source>
        <dbReference type="ARBA" id="ARBA00004123"/>
    </source>
</evidence>
<evidence type="ECO:0000256" key="4">
    <source>
        <dbReference type="ARBA" id="ARBA00023163"/>
    </source>
</evidence>
<feature type="domain" description="BHLH" evidence="7">
    <location>
        <begin position="264"/>
        <end position="325"/>
    </location>
</feature>
<evidence type="ECO:0000256" key="3">
    <source>
        <dbReference type="ARBA" id="ARBA00023125"/>
    </source>
</evidence>
<gene>
    <name evidence="8" type="ORF">Acr_21g0009520</name>
</gene>
<accession>A0A7J0GHQ8</accession>
<dbReference type="GO" id="GO:0000978">
    <property type="term" value="F:RNA polymerase II cis-regulatory region sequence-specific DNA binding"/>
    <property type="evidence" value="ECO:0007669"/>
    <property type="project" value="TreeGrafter"/>
</dbReference>
<evidence type="ECO:0000256" key="6">
    <source>
        <dbReference type="SAM" id="MobiDB-lite"/>
    </source>
</evidence>
<dbReference type="PANTHER" id="PTHR16223">
    <property type="entry name" value="TRANSCRIPTION FACTOR BHLH83-RELATED"/>
    <property type="match status" value="1"/>
</dbReference>
<feature type="region of interest" description="Disordered" evidence="6">
    <location>
        <begin position="342"/>
        <end position="363"/>
    </location>
</feature>
<dbReference type="OrthoDB" id="760019at2759"/>
<evidence type="ECO:0000259" key="7">
    <source>
        <dbReference type="PROSITE" id="PS50888"/>
    </source>
</evidence>
<dbReference type="Proteomes" id="UP000585474">
    <property type="component" value="Unassembled WGS sequence"/>
</dbReference>
<comment type="subcellular location">
    <subcellularLocation>
        <location evidence="1">Nucleus</location>
    </subcellularLocation>
</comment>
<name>A0A7J0GHQ8_9ERIC</name>
<sequence>MDSANLHHHHHHQLQDQLLVGSSPLATPPSCYGLGNSTHAWTTPNSLLNPSSFSPNGNGVITNARDHSRQQHDFLVPNSLHSSMNLQDLGFHSPQDMHLARINGELSDSYQKFTEMLQPHTSYMKNEERDLSDMSEKLLIRNFSLGNSQLKGIQFPAGTPSRGNFSQIFPTINISDLNHSSPAISSSLDLFTSADHRFSGCLNQASLSDNLGFYYGLDHMQQSSHRPLSKISPIGNSSFSSGVTEAKRAMEPQVPQSAQKKSRSETRVSCPPIKVRKEKLGDRIAALQQLVAPFGKVYRDFTPDRILQTDTASVLMEAIGYIKFLQNQVETLSVPYMKASRNHRTSRTIRGGPTENGTKEPKRDLRSRGLCLVPLSCLSYVTDGGGGVWPPVV</sequence>
<dbReference type="InterPro" id="IPR045239">
    <property type="entry name" value="bHLH95_bHLH"/>
</dbReference>